<evidence type="ECO:0000313" key="4">
    <source>
        <dbReference type="WBParaSite" id="SSLN_0001114801-mRNA-1"/>
    </source>
</evidence>
<proteinExistence type="predicted"/>
<dbReference type="EMBL" id="UYSU01036055">
    <property type="protein sequence ID" value="VDL97115.1"/>
    <property type="molecule type" value="Genomic_DNA"/>
</dbReference>
<reference evidence="2 3" key="2">
    <citation type="submission" date="2018-11" db="EMBL/GenBank/DDBJ databases">
        <authorList>
            <consortium name="Pathogen Informatics"/>
        </authorList>
    </citation>
    <scope>NUCLEOTIDE SEQUENCE [LARGE SCALE GENOMIC DNA]</scope>
    <source>
        <strain evidence="2 3">NST_G2</strain>
    </source>
</reference>
<dbReference type="WBParaSite" id="SSLN_0001114801-mRNA-1">
    <property type="protein sequence ID" value="SSLN_0001114801-mRNA-1"/>
    <property type="gene ID" value="SSLN_0001114801"/>
</dbReference>
<organism evidence="4">
    <name type="scientific">Schistocephalus solidus</name>
    <name type="common">Tapeworm</name>
    <dbReference type="NCBI Taxonomy" id="70667"/>
    <lineage>
        <taxon>Eukaryota</taxon>
        <taxon>Metazoa</taxon>
        <taxon>Spiralia</taxon>
        <taxon>Lophotrochozoa</taxon>
        <taxon>Platyhelminthes</taxon>
        <taxon>Cestoda</taxon>
        <taxon>Eucestoda</taxon>
        <taxon>Diphyllobothriidea</taxon>
        <taxon>Diphyllobothriidae</taxon>
        <taxon>Schistocephalus</taxon>
    </lineage>
</organism>
<reference evidence="4" key="1">
    <citation type="submission" date="2016-06" db="UniProtKB">
        <authorList>
            <consortium name="WormBaseParasite"/>
        </authorList>
    </citation>
    <scope>IDENTIFICATION</scope>
</reference>
<evidence type="ECO:0000313" key="3">
    <source>
        <dbReference type="Proteomes" id="UP000275846"/>
    </source>
</evidence>
<keyword evidence="3" id="KW-1185">Reference proteome</keyword>
<accession>A0A183T2N2</accession>
<protein>
    <submittedName>
        <fullName evidence="2 4">Uncharacterized protein</fullName>
    </submittedName>
</protein>
<sequence length="89" mass="9750">MVMSTRRGTDRAPSRGWADNCNDTRPTSQDAIITVVLTKDVPPSVLTVAPRYSPYMPCTDVLEPTAMQPPTGHNRQRSHSKNPPPPSPP</sequence>
<name>A0A183T2N2_SCHSO</name>
<evidence type="ECO:0000256" key="1">
    <source>
        <dbReference type="SAM" id="MobiDB-lite"/>
    </source>
</evidence>
<dbReference type="Proteomes" id="UP000275846">
    <property type="component" value="Unassembled WGS sequence"/>
</dbReference>
<dbReference type="AlphaFoldDB" id="A0A183T2N2"/>
<evidence type="ECO:0000313" key="2">
    <source>
        <dbReference type="EMBL" id="VDL97115.1"/>
    </source>
</evidence>
<gene>
    <name evidence="2" type="ORF">SSLN_LOCUS10730</name>
</gene>
<feature type="region of interest" description="Disordered" evidence="1">
    <location>
        <begin position="51"/>
        <end position="89"/>
    </location>
</feature>
<feature type="region of interest" description="Disordered" evidence="1">
    <location>
        <begin position="1"/>
        <end position="26"/>
    </location>
</feature>